<dbReference type="InterPro" id="IPR040107">
    <property type="entry name" value="Snu23"/>
</dbReference>
<evidence type="ECO:0000256" key="3">
    <source>
        <dbReference type="ARBA" id="ARBA00022771"/>
    </source>
</evidence>
<dbReference type="Pfam" id="PF12171">
    <property type="entry name" value="zf-C2H2_jaz"/>
    <property type="match status" value="1"/>
</dbReference>
<dbReference type="FunFam" id="3.30.160.60:FF:000282">
    <property type="entry name" value="Zinc finger, matrin-type 2"/>
    <property type="match status" value="1"/>
</dbReference>
<dbReference type="InterPro" id="IPR003604">
    <property type="entry name" value="Matrin/U1-like-C_Znf_C2H2"/>
</dbReference>
<keyword evidence="9" id="KW-1185">Reference proteome</keyword>
<feature type="domain" description="Matrin-type" evidence="8">
    <location>
        <begin position="94"/>
        <end position="124"/>
    </location>
</feature>
<evidence type="ECO:0000256" key="2">
    <source>
        <dbReference type="ARBA" id="ARBA00022723"/>
    </source>
</evidence>
<feature type="region of interest" description="Disordered" evidence="7">
    <location>
        <begin position="30"/>
        <end position="59"/>
    </location>
</feature>
<dbReference type="GO" id="GO:0008270">
    <property type="term" value="F:zinc ion binding"/>
    <property type="evidence" value="ECO:0007669"/>
    <property type="project" value="UniProtKB-KW"/>
</dbReference>
<organism evidence="9 10">
    <name type="scientific">Plectus sambesii</name>
    <dbReference type="NCBI Taxonomy" id="2011161"/>
    <lineage>
        <taxon>Eukaryota</taxon>
        <taxon>Metazoa</taxon>
        <taxon>Ecdysozoa</taxon>
        <taxon>Nematoda</taxon>
        <taxon>Chromadorea</taxon>
        <taxon>Plectida</taxon>
        <taxon>Plectina</taxon>
        <taxon>Plectoidea</taxon>
        <taxon>Plectidae</taxon>
        <taxon>Plectus</taxon>
    </lineage>
</organism>
<accession>A0A914VXL0</accession>
<dbReference type="AlphaFoldDB" id="A0A914VXL0"/>
<keyword evidence="3" id="KW-0863">Zinc-finger</keyword>
<evidence type="ECO:0000256" key="4">
    <source>
        <dbReference type="ARBA" id="ARBA00022833"/>
    </source>
</evidence>
<reference evidence="10" key="1">
    <citation type="submission" date="2022-11" db="UniProtKB">
        <authorList>
            <consortium name="WormBaseParasite"/>
        </authorList>
    </citation>
    <scope>IDENTIFICATION</scope>
</reference>
<evidence type="ECO:0000313" key="10">
    <source>
        <dbReference type="WBParaSite" id="PSAMB.scaffold271size59940.g4244.t1"/>
    </source>
</evidence>
<evidence type="ECO:0000313" key="9">
    <source>
        <dbReference type="Proteomes" id="UP000887566"/>
    </source>
</evidence>
<evidence type="ECO:0000256" key="1">
    <source>
        <dbReference type="ARBA" id="ARBA00004123"/>
    </source>
</evidence>
<dbReference type="GO" id="GO:0000398">
    <property type="term" value="P:mRNA splicing, via spliceosome"/>
    <property type="evidence" value="ECO:0007669"/>
    <property type="project" value="InterPro"/>
</dbReference>
<dbReference type="PANTHER" id="PTHR45986:SF1">
    <property type="entry name" value="ZINC FINGER MATRIN-TYPE PROTEIN 2"/>
    <property type="match status" value="1"/>
</dbReference>
<evidence type="ECO:0000259" key="8">
    <source>
        <dbReference type="PROSITE" id="PS50171"/>
    </source>
</evidence>
<protein>
    <submittedName>
        <fullName evidence="10">Matrin-type domain-containing protein</fullName>
    </submittedName>
</protein>
<dbReference type="InterPro" id="IPR036236">
    <property type="entry name" value="Znf_C2H2_sf"/>
</dbReference>
<dbReference type="GO" id="GO:0005681">
    <property type="term" value="C:spliceosomal complex"/>
    <property type="evidence" value="ECO:0007669"/>
    <property type="project" value="InterPro"/>
</dbReference>
<keyword evidence="5" id="KW-0238">DNA-binding</keyword>
<dbReference type="GO" id="GO:0003677">
    <property type="term" value="F:DNA binding"/>
    <property type="evidence" value="ECO:0007669"/>
    <property type="project" value="UniProtKB-KW"/>
</dbReference>
<dbReference type="WBParaSite" id="PSAMB.scaffold271size59940.g4244.t1">
    <property type="protein sequence ID" value="PSAMB.scaffold271size59940.g4244.t1"/>
    <property type="gene ID" value="PSAMB.scaffold271size59940.g4244"/>
</dbReference>
<feature type="compositionally biased region" description="Basic residues" evidence="7">
    <location>
        <begin position="175"/>
        <end position="186"/>
    </location>
</feature>
<evidence type="ECO:0000256" key="6">
    <source>
        <dbReference type="ARBA" id="ARBA00023242"/>
    </source>
</evidence>
<dbReference type="Gene3D" id="3.30.160.60">
    <property type="entry name" value="Classic Zinc Finger"/>
    <property type="match status" value="1"/>
</dbReference>
<evidence type="ECO:0000256" key="5">
    <source>
        <dbReference type="ARBA" id="ARBA00023125"/>
    </source>
</evidence>
<proteinExistence type="predicted"/>
<evidence type="ECO:0000256" key="7">
    <source>
        <dbReference type="SAM" id="MobiDB-lite"/>
    </source>
</evidence>
<name>A0A914VXL0_9BILA</name>
<feature type="region of interest" description="Disordered" evidence="7">
    <location>
        <begin position="168"/>
        <end position="218"/>
    </location>
</feature>
<dbReference type="PROSITE" id="PS50171">
    <property type="entry name" value="ZF_MATRIN"/>
    <property type="match status" value="1"/>
</dbReference>
<dbReference type="SMART" id="SM00451">
    <property type="entry name" value="ZnF_U1"/>
    <property type="match status" value="1"/>
</dbReference>
<keyword evidence="2" id="KW-0479">Metal-binding</keyword>
<dbReference type="InterPro" id="IPR022755">
    <property type="entry name" value="Znf_C2H2_jaz"/>
</dbReference>
<dbReference type="InterPro" id="IPR000690">
    <property type="entry name" value="Matrin/U1-C_Znf_C2H2"/>
</dbReference>
<sequence length="218" mass="25014">MAGPSGVYGAGVGDHRRKWDTTEFEIKAQERLALEREEREEKEAKERGEKPTKPKEKVKRELLKPREYKVDLEAKIGKSVVINKTTPSGETGGYYCDVCDCVVKDSINFLDHINGKNHQRNMGMSMKVKRSTLDDVRERFAVKKQEKEQAKKEYDLKERLVEVREEEQRMAEYRRQKKVAARKRKRGEGSDDEQPPEVDAGMAAMMGFGGFGTSKKVN</sequence>
<dbReference type="PANTHER" id="PTHR45986">
    <property type="entry name" value="ZINC FINGER MATRIN-TYPE PROTEIN 2"/>
    <property type="match status" value="1"/>
</dbReference>
<keyword evidence="6" id="KW-0539">Nucleus</keyword>
<dbReference type="SUPFAM" id="SSF57667">
    <property type="entry name" value="beta-beta-alpha zinc fingers"/>
    <property type="match status" value="1"/>
</dbReference>
<comment type="subcellular location">
    <subcellularLocation>
        <location evidence="1">Nucleus</location>
    </subcellularLocation>
</comment>
<dbReference type="GO" id="GO:0046540">
    <property type="term" value="C:U4/U6 x U5 tri-snRNP complex"/>
    <property type="evidence" value="ECO:0007669"/>
    <property type="project" value="TreeGrafter"/>
</dbReference>
<dbReference type="Proteomes" id="UP000887566">
    <property type="component" value="Unplaced"/>
</dbReference>
<keyword evidence="4" id="KW-0862">Zinc</keyword>